<name>A0ABT4CJU5_9CLOT</name>
<comment type="caution">
    <text evidence="2">The sequence shown here is derived from an EMBL/GenBank/DDBJ whole genome shotgun (WGS) entry which is preliminary data.</text>
</comment>
<dbReference type="EMBL" id="JAPQES010000001">
    <property type="protein sequence ID" value="MCY6369323.1"/>
    <property type="molecule type" value="Genomic_DNA"/>
</dbReference>
<feature type="transmembrane region" description="Helical" evidence="1">
    <location>
        <begin position="384"/>
        <end position="402"/>
    </location>
</feature>
<feature type="transmembrane region" description="Helical" evidence="1">
    <location>
        <begin position="204"/>
        <end position="223"/>
    </location>
</feature>
<accession>A0ABT4CJU5</accession>
<keyword evidence="1" id="KW-0472">Membrane</keyword>
<protein>
    <recommendedName>
        <fullName evidence="4">ABC transporter permease</fullName>
    </recommendedName>
</protein>
<feature type="transmembrane region" description="Helical" evidence="1">
    <location>
        <begin position="136"/>
        <end position="160"/>
    </location>
</feature>
<feature type="transmembrane region" description="Helical" evidence="1">
    <location>
        <begin position="166"/>
        <end position="192"/>
    </location>
</feature>
<proteinExistence type="predicted"/>
<feature type="transmembrane region" description="Helical" evidence="1">
    <location>
        <begin position="86"/>
        <end position="115"/>
    </location>
</feature>
<feature type="transmembrane region" description="Helical" evidence="1">
    <location>
        <begin position="265"/>
        <end position="285"/>
    </location>
</feature>
<keyword evidence="1" id="KW-0812">Transmembrane</keyword>
<feature type="transmembrane region" description="Helical" evidence="1">
    <location>
        <begin position="497"/>
        <end position="516"/>
    </location>
</feature>
<dbReference type="RefSeq" id="WP_268047640.1">
    <property type="nucleotide sequence ID" value="NZ_JAPQES010000001.1"/>
</dbReference>
<feature type="transmembrane region" description="Helical" evidence="1">
    <location>
        <begin position="461"/>
        <end position="476"/>
    </location>
</feature>
<evidence type="ECO:0008006" key="4">
    <source>
        <dbReference type="Google" id="ProtNLM"/>
    </source>
</evidence>
<keyword evidence="1" id="KW-1133">Transmembrane helix</keyword>
<organism evidence="2 3">
    <name type="scientific">Clostridium ganghwense</name>
    <dbReference type="NCBI Taxonomy" id="312089"/>
    <lineage>
        <taxon>Bacteria</taxon>
        <taxon>Bacillati</taxon>
        <taxon>Bacillota</taxon>
        <taxon>Clostridia</taxon>
        <taxon>Eubacteriales</taxon>
        <taxon>Clostridiaceae</taxon>
        <taxon>Clostridium</taxon>
    </lineage>
</organism>
<reference evidence="2" key="1">
    <citation type="submission" date="2022-12" db="EMBL/GenBank/DDBJ databases">
        <authorList>
            <person name="Wang J."/>
        </authorList>
    </citation>
    <scope>NUCLEOTIDE SEQUENCE</scope>
    <source>
        <strain evidence="2">HY-42-06</strain>
    </source>
</reference>
<feature type="transmembrane region" description="Helical" evidence="1">
    <location>
        <begin position="61"/>
        <end position="80"/>
    </location>
</feature>
<evidence type="ECO:0000256" key="1">
    <source>
        <dbReference type="SAM" id="Phobius"/>
    </source>
</evidence>
<feature type="transmembrane region" description="Helical" evidence="1">
    <location>
        <begin position="522"/>
        <end position="539"/>
    </location>
</feature>
<dbReference type="Proteomes" id="UP001079657">
    <property type="component" value="Unassembled WGS sequence"/>
</dbReference>
<gene>
    <name evidence="2" type="ORF">OXH55_01520</name>
</gene>
<evidence type="ECO:0000313" key="3">
    <source>
        <dbReference type="Proteomes" id="UP001079657"/>
    </source>
</evidence>
<keyword evidence="3" id="KW-1185">Reference proteome</keyword>
<evidence type="ECO:0000313" key="2">
    <source>
        <dbReference type="EMBL" id="MCY6369323.1"/>
    </source>
</evidence>
<feature type="transmembrane region" description="Helical" evidence="1">
    <location>
        <begin position="434"/>
        <end position="455"/>
    </location>
</feature>
<sequence>MKEFKVLKFLDKFKVLFEKFGVDYEIMRKILQMKLVMDGRRIPTIMNKSNKNKEKEEENSFFKSLGLYAFFGLIIVVLIIPKTNLIFQMSCVFGILMFMIMTTLISDFSSVLLDIRDKNIIFSKPVNNKTINAAKFIHVFIYMFSLTIAFSGLALVVSLIRHGFIFFILFLFELILMDLFIIVLTAFLYLGILKFFDGEKLKDVINYIQIALSIVVSIGYQLIGRLFNIIDINIVFTPKWWQYFIIPMWFAAPFSCILENSRNTYYIIFSILAIAVPVIAILIYIKLVSSFERNLQKLNVNSGKTDKRKKKLFYKLSNVFCSNKQEQIFFRFTYYMIKNEREFKLKVYPSLGLAFIFPFLFIFMERGEGKGFSEWLSYMASTKYYLNIYFCALLLPTVVMMMKYSGKYKGAWIYKVMPIKEAASIFKGTLKAAIIKLIVPIYLFQSLIFIIIFGIKIVPDLVLVFINMMFFTIICFKSMRKSLPFSASFQSTQQSEGFIIIPLMILLAALAGIHYKCTFTNLGVYIYMAVMFIVDIFLWKKSFNISWKKVEKSYTV</sequence>
<feature type="transmembrane region" description="Helical" evidence="1">
    <location>
        <begin position="345"/>
        <end position="364"/>
    </location>
</feature>